<comment type="caution">
    <text evidence="1">The sequence shown here is derived from an EMBL/GenBank/DDBJ whole genome shotgun (WGS) entry which is preliminary data.</text>
</comment>
<evidence type="ECO:0000313" key="1">
    <source>
        <dbReference type="EMBL" id="SMC41813.1"/>
    </source>
</evidence>
<accession>A0AC61PJ62</accession>
<dbReference type="EMBL" id="FWXZ01000001">
    <property type="protein sequence ID" value="SMC41813.1"/>
    <property type="molecule type" value="Genomic_DNA"/>
</dbReference>
<name>A0AC61PJ62_9FIRM</name>
<dbReference type="Proteomes" id="UP000192328">
    <property type="component" value="Unassembled WGS sequence"/>
</dbReference>
<gene>
    <name evidence="1" type="ORF">SAMN06297397_0788</name>
</gene>
<organism evidence="1 2">
    <name type="scientific">Aristaeella lactis</name>
    <dbReference type="NCBI Taxonomy" id="3046383"/>
    <lineage>
        <taxon>Bacteria</taxon>
        <taxon>Bacillati</taxon>
        <taxon>Bacillota</taxon>
        <taxon>Clostridia</taxon>
        <taxon>Eubacteriales</taxon>
        <taxon>Aristaeellaceae</taxon>
        <taxon>Aristaeella</taxon>
    </lineage>
</organism>
<proteinExistence type="predicted"/>
<evidence type="ECO:0000313" key="2">
    <source>
        <dbReference type="Proteomes" id="UP000192328"/>
    </source>
</evidence>
<keyword evidence="2" id="KW-1185">Reference proteome</keyword>
<protein>
    <submittedName>
        <fullName evidence="1">Uncharacterized protein</fullName>
    </submittedName>
</protein>
<reference evidence="1" key="1">
    <citation type="submission" date="2017-04" db="EMBL/GenBank/DDBJ databases">
        <authorList>
            <person name="Varghese N."/>
            <person name="Submissions S."/>
        </authorList>
    </citation>
    <scope>NUCLEOTIDE SEQUENCE</scope>
    <source>
        <strain evidence="1">WTE2008</strain>
    </source>
</reference>
<sequence length="1741" mass="190237">MKSFLIPVGQRAGASLPTLFSALSCGAALPVTGLDIFHITDVESDPLIPTLAEDLNRMHTLLKHGDNASLFPSSFVYQSFRPQLPSVLSLSEDPSSAALLAALRGKGVPLSYKTDREAVEWAFSVLLSSDPEGTTAPMRTWFEKIRSCVSSAEEYRVAILCDPADPFSAGASFALLRWLSRTVKADPSCLSLFCIGTGSLNASGPESDCFASSVRALAEQDLAGRPDRPGTACADAVWLLFMPSSMLRSPESIRLLYTVLARCLARFFTASKVPAPGLHTVTLPGILTLQSLGEEAKSFAAFMHSSAWLLADLFPSLSSACDRQGALRSLGRNSRGGFFRRLAGQHANPSELRDSISRVRRAFSAVLSEILSTLRFLPDQMRLPAVSDPLWQKVVDACGKTVTVASEYDVSRAEAEEAGVLNVRPVHRVSMADTEEEKAGRRLEDIAAQLKEETDKRDELFKTVGGCWAFLALHNCRQRCQEALEKAKTRQADVLAQASGDHLAEASIARRIRLLEAAVARCDRDISDPSLSARLESDTPSSLEGLTSFSSLIFDPAAAEKLSVLITPSADSFEASKKELISLLPSLFPGFTLSDAKQLFRQLQSVSSPDSATDPLSELCLSALDVSTAELRPIRLVSAGEVPALPLLPDLYPAGPLLTVDSLLPLLPGSAGEDPVPVRRALLALLLLRQYRRRASDEASLSVVKYQSGDSPVLNAWLAARGTDSVYICSLEKEDTSLPFALFIPGRALLPARLTAAHTSLIPVFASPWFDSETLSFRDPCGVLCEGDRTILREQLDRMIKALPEEGSEALVSFLTAFFKDLDPVHLSSALPDHLKLRMKAAYGLRMLPAFSDTLLRTPCFYERFLDSDEIAAALMGRSSFTASPCSVPDDILFLYRDVPFARESSRTLLEAIPLPAEKWILSLLDSECKILSSASDDYHERLMQELGKLLERYPDALPEAREAASDLMEKAAKPVTSPDTELTWPWDPKSPSVLTILTECLGENLASAALQPFSDLLTLFPARGREIIGDALMSAMCVLPPRPVTIQPEETEEELDQDQEEQAQPHEVPADSVLPPLSPSLCNALCRLPEGKTMIRPGMLSFDHADNNAVKVTLLLEGSFDVRLTRVYSEEEIVRLYAHDIPTLSVWPDLPFDPEDWKAYFIYSSLPAGFSVSAGTADGGTVSSSEDAERSVCRSASFPLAFSLFRGTQSAGAVLNILPRPEIRREDAVTACVDFGSVGTSVVFSVGHQRRPMQGPTLVRTLITNPARSRDLLRREFLPAVPVSALLPTASRIFRNIPGESPLPFEDGIVLMSSDLQDVLSIPSGALYTCLKWEEEKGRSVSLCLHQIMLMTALQARSDGAATLCWRFSVPDEMARAGRERLAALFTELAEQVCLESGFPIPKNVPLVTFAAESSALGAYFRLCASEDTRGGFMVLDIGACTADISLFLRGREQAVRTCQIPLGVHYMLLPSLLREPGMLRQDLGYIQDPAFQQDLSMLEKTLCDAKADISALRHSRLALDSFIADRFTSLMPALLQNPTTGMPTRTGSILLLHFSYLMMLSGLILLQIAADPGKNDFLPEQMSLCLSGRGSILPECLPDQYKTALWHFLTMFRNRRVASLSFLFSSEKKMEIPVGLSVLEEVSAALPAASMVPAAISVRPEELLPEFILRFAKEFPASAELLFHGFYTGDFYHPFTPYGESVISRAISQSFTDRTALLPYDALAAWISSLLDLLHEPVV</sequence>